<evidence type="ECO:0000256" key="6">
    <source>
        <dbReference type="ARBA" id="ARBA00022722"/>
    </source>
</evidence>
<evidence type="ECO:0000256" key="1">
    <source>
        <dbReference type="ARBA" id="ARBA00000077"/>
    </source>
</evidence>
<dbReference type="PANTHER" id="PTHR10642:SF26">
    <property type="entry name" value="RIBONUCLEASE H1"/>
    <property type="match status" value="1"/>
</dbReference>
<dbReference type="CDD" id="cd09278">
    <property type="entry name" value="RNase_HI_prokaryote_like"/>
    <property type="match status" value="1"/>
</dbReference>
<comment type="subunit">
    <text evidence="4">Monomer.</text>
</comment>
<evidence type="ECO:0000259" key="11">
    <source>
        <dbReference type="PROSITE" id="PS50879"/>
    </source>
</evidence>
<dbReference type="GO" id="GO:0043137">
    <property type="term" value="P:DNA replication, removal of RNA primer"/>
    <property type="evidence" value="ECO:0007669"/>
    <property type="project" value="TreeGrafter"/>
</dbReference>
<evidence type="ECO:0000313" key="13">
    <source>
        <dbReference type="Proteomes" id="UP000176562"/>
    </source>
</evidence>
<dbReference type="PANTHER" id="PTHR10642">
    <property type="entry name" value="RIBONUCLEASE H1"/>
    <property type="match status" value="1"/>
</dbReference>
<dbReference type="GO" id="GO:0003676">
    <property type="term" value="F:nucleic acid binding"/>
    <property type="evidence" value="ECO:0007669"/>
    <property type="project" value="InterPro"/>
</dbReference>
<dbReference type="Pfam" id="PF00075">
    <property type="entry name" value="RNase_H"/>
    <property type="match status" value="1"/>
</dbReference>
<evidence type="ECO:0000313" key="12">
    <source>
        <dbReference type="EMBL" id="AOZ71045.1"/>
    </source>
</evidence>
<dbReference type="GO" id="GO:0046872">
    <property type="term" value="F:metal ion binding"/>
    <property type="evidence" value="ECO:0007669"/>
    <property type="project" value="UniProtKB-KW"/>
</dbReference>
<dbReference type="InterPro" id="IPR050092">
    <property type="entry name" value="RNase_H"/>
</dbReference>
<dbReference type="PROSITE" id="PS50879">
    <property type="entry name" value="RNASE_H_1"/>
    <property type="match status" value="1"/>
</dbReference>
<dbReference type="InterPro" id="IPR036397">
    <property type="entry name" value="RNaseH_sf"/>
</dbReference>
<keyword evidence="6" id="KW-0540">Nuclease</keyword>
<gene>
    <name evidence="12" type="ORF">LPB142_11955</name>
</gene>
<dbReference type="SUPFAM" id="SSF53098">
    <property type="entry name" value="Ribonuclease H-like"/>
    <property type="match status" value="1"/>
</dbReference>
<keyword evidence="13" id="KW-1185">Reference proteome</keyword>
<evidence type="ECO:0000256" key="2">
    <source>
        <dbReference type="ARBA" id="ARBA00001946"/>
    </source>
</evidence>
<keyword evidence="7" id="KW-0479">Metal-binding</keyword>
<keyword evidence="8" id="KW-0255">Endonuclease</keyword>
<dbReference type="Proteomes" id="UP000176562">
    <property type="component" value="Chromosome"/>
</dbReference>
<evidence type="ECO:0000256" key="3">
    <source>
        <dbReference type="ARBA" id="ARBA00005300"/>
    </source>
</evidence>
<dbReference type="Gene3D" id="3.30.420.10">
    <property type="entry name" value="Ribonuclease H-like superfamily/Ribonuclease H"/>
    <property type="match status" value="1"/>
</dbReference>
<comment type="cofactor">
    <cofactor evidence="2">
        <name>Mg(2+)</name>
        <dbReference type="ChEBI" id="CHEBI:18420"/>
    </cofactor>
</comment>
<comment type="catalytic activity">
    <reaction evidence="1">
        <text>Endonucleolytic cleavage to 5'-phosphomonoester.</text>
        <dbReference type="EC" id="3.1.26.4"/>
    </reaction>
</comment>
<accession>A0A1D9MGN6</accession>
<evidence type="ECO:0000256" key="9">
    <source>
        <dbReference type="ARBA" id="ARBA00022801"/>
    </source>
</evidence>
<evidence type="ECO:0000256" key="7">
    <source>
        <dbReference type="ARBA" id="ARBA00022723"/>
    </source>
</evidence>
<dbReference type="STRING" id="1850250.LPB142_11955"/>
<keyword evidence="9" id="KW-0378">Hydrolase</keyword>
<dbReference type="AlphaFoldDB" id="A0A1D9MGN6"/>
<name>A0A1D9MGN6_9RHOB</name>
<organism evidence="12 13">
    <name type="scientific">Rhodobacter xanthinilyticus</name>
    <dbReference type="NCBI Taxonomy" id="1850250"/>
    <lineage>
        <taxon>Bacteria</taxon>
        <taxon>Pseudomonadati</taxon>
        <taxon>Pseudomonadota</taxon>
        <taxon>Alphaproteobacteria</taxon>
        <taxon>Rhodobacterales</taxon>
        <taxon>Rhodobacter group</taxon>
        <taxon>Rhodobacter</taxon>
    </lineage>
</organism>
<proteinExistence type="inferred from homology"/>
<dbReference type="InterPro" id="IPR012337">
    <property type="entry name" value="RNaseH-like_sf"/>
</dbReference>
<reference evidence="12 13" key="1">
    <citation type="submission" date="2016-10" db="EMBL/GenBank/DDBJ databases">
        <title>Rhodobacter sp. LPB0142, isolated from sea water.</title>
        <authorList>
            <person name="Kim E."/>
            <person name="Yi H."/>
        </authorList>
    </citation>
    <scope>NUCLEOTIDE SEQUENCE [LARGE SCALE GENOMIC DNA]</scope>
    <source>
        <strain evidence="12 13">LPB0142</strain>
    </source>
</reference>
<dbReference type="InterPro" id="IPR022892">
    <property type="entry name" value="RNaseHI"/>
</dbReference>
<keyword evidence="10" id="KW-0460">Magnesium</keyword>
<evidence type="ECO:0000256" key="5">
    <source>
        <dbReference type="ARBA" id="ARBA00012180"/>
    </source>
</evidence>
<evidence type="ECO:0000256" key="10">
    <source>
        <dbReference type="ARBA" id="ARBA00022842"/>
    </source>
</evidence>
<dbReference type="EC" id="3.1.26.4" evidence="5"/>
<evidence type="ECO:0000256" key="4">
    <source>
        <dbReference type="ARBA" id="ARBA00011245"/>
    </source>
</evidence>
<dbReference type="EMBL" id="CP017781">
    <property type="protein sequence ID" value="AOZ71045.1"/>
    <property type="molecule type" value="Genomic_DNA"/>
</dbReference>
<dbReference type="KEGG" id="rhp:LPB142_11955"/>
<dbReference type="InterPro" id="IPR002156">
    <property type="entry name" value="RNaseH_domain"/>
</dbReference>
<feature type="domain" description="RNase H type-1" evidence="11">
    <location>
        <begin position="1"/>
        <end position="147"/>
    </location>
</feature>
<dbReference type="GO" id="GO:0004523">
    <property type="term" value="F:RNA-DNA hybrid ribonuclease activity"/>
    <property type="evidence" value="ECO:0007669"/>
    <property type="project" value="UniProtKB-EC"/>
</dbReference>
<evidence type="ECO:0000256" key="8">
    <source>
        <dbReference type="ARBA" id="ARBA00022759"/>
    </source>
</evidence>
<sequence>MEIYTDGSCIGNPGPGGYGILTLRLSADGRLVKRRERKGHEVAPTTNIRMEMTAACVALEQLGSPTTEQVTIFCDANLIPNAMNGWLEKWKANGWKKSDGKAPDNRDLWERLEQAAEGRNVVFAWVRGHNGTEHNERADKLAYAAARKAEEMSAR</sequence>
<protein>
    <recommendedName>
        <fullName evidence="5">ribonuclease H</fullName>
        <ecNumber evidence="5">3.1.26.4</ecNumber>
    </recommendedName>
</protein>
<comment type="similarity">
    <text evidence="3">Belongs to the RNase H family.</text>
</comment>